<organism evidence="1 2">
    <name type="scientific">Streptomyces candidus</name>
    <dbReference type="NCBI Taxonomy" id="67283"/>
    <lineage>
        <taxon>Bacteria</taxon>
        <taxon>Bacillati</taxon>
        <taxon>Actinomycetota</taxon>
        <taxon>Actinomycetes</taxon>
        <taxon>Kitasatosporales</taxon>
        <taxon>Streptomycetaceae</taxon>
        <taxon>Streptomyces</taxon>
    </lineage>
</organism>
<evidence type="ECO:0000313" key="2">
    <source>
        <dbReference type="Proteomes" id="UP000540423"/>
    </source>
</evidence>
<gene>
    <name evidence="1" type="ORF">HNQ79_005648</name>
</gene>
<dbReference type="EMBL" id="JACHEM010000017">
    <property type="protein sequence ID" value="MBB6439136.1"/>
    <property type="molecule type" value="Genomic_DNA"/>
</dbReference>
<proteinExistence type="predicted"/>
<comment type="caution">
    <text evidence="1">The sequence shown here is derived from an EMBL/GenBank/DDBJ whole genome shotgun (WGS) entry which is preliminary data.</text>
</comment>
<dbReference type="AlphaFoldDB" id="A0A7X0HK90"/>
<protein>
    <submittedName>
        <fullName evidence="1">Uncharacterized protein</fullName>
    </submittedName>
</protein>
<reference evidence="1 2" key="1">
    <citation type="submission" date="2020-08" db="EMBL/GenBank/DDBJ databases">
        <title>Genomic Encyclopedia of Type Strains, Phase IV (KMG-IV): sequencing the most valuable type-strain genomes for metagenomic binning, comparative biology and taxonomic classification.</title>
        <authorList>
            <person name="Goeker M."/>
        </authorList>
    </citation>
    <scope>NUCLEOTIDE SEQUENCE [LARGE SCALE GENOMIC DNA]</scope>
    <source>
        <strain evidence="1 2">DSM 40141</strain>
    </source>
</reference>
<sequence length="68" mass="7402">MNESPTPYTGYEEEFASLAATHRGRPPASVVPLLRRAAHRALLEFTENDLQEQATAISSGYGLRVAVS</sequence>
<evidence type="ECO:0000313" key="1">
    <source>
        <dbReference type="EMBL" id="MBB6439136.1"/>
    </source>
</evidence>
<keyword evidence="2" id="KW-1185">Reference proteome</keyword>
<accession>A0A7X0HK90</accession>
<name>A0A7X0HK90_9ACTN</name>
<dbReference type="Proteomes" id="UP000540423">
    <property type="component" value="Unassembled WGS sequence"/>
</dbReference>
<dbReference type="RefSeq" id="WP_185035615.1">
    <property type="nucleotide sequence ID" value="NZ_BNBN01000029.1"/>
</dbReference>